<accession>A0ABU0APD4</accession>
<feature type="transmembrane region" description="Helical" evidence="1">
    <location>
        <begin position="35"/>
        <end position="55"/>
    </location>
</feature>
<dbReference type="Proteomes" id="UP001238088">
    <property type="component" value="Unassembled WGS sequence"/>
</dbReference>
<protein>
    <submittedName>
        <fullName evidence="2">Uncharacterized protein</fullName>
    </submittedName>
</protein>
<organism evidence="2 3">
    <name type="scientific">Cytobacillus purgationiresistens</name>
    <dbReference type="NCBI Taxonomy" id="863449"/>
    <lineage>
        <taxon>Bacteria</taxon>
        <taxon>Bacillati</taxon>
        <taxon>Bacillota</taxon>
        <taxon>Bacilli</taxon>
        <taxon>Bacillales</taxon>
        <taxon>Bacillaceae</taxon>
        <taxon>Cytobacillus</taxon>
    </lineage>
</organism>
<name>A0ABU0APD4_9BACI</name>
<dbReference type="EMBL" id="JAUSUB010000034">
    <property type="protein sequence ID" value="MDQ0273151.1"/>
    <property type="molecule type" value="Genomic_DNA"/>
</dbReference>
<keyword evidence="1" id="KW-0812">Transmembrane</keyword>
<keyword evidence="1" id="KW-0472">Membrane</keyword>
<sequence length="83" mass="9095">MLSIPLTILLVLFMALSIITTIKKRKLAGATGHKSALTPICFYSIAIVAIIAFWFDLAGLISWVLIIILLGLGAYFTKYLPVK</sequence>
<keyword evidence="1" id="KW-1133">Transmembrane helix</keyword>
<feature type="transmembrane region" description="Helical" evidence="1">
    <location>
        <begin position="61"/>
        <end position="80"/>
    </location>
</feature>
<evidence type="ECO:0000313" key="2">
    <source>
        <dbReference type="EMBL" id="MDQ0273151.1"/>
    </source>
</evidence>
<evidence type="ECO:0000256" key="1">
    <source>
        <dbReference type="SAM" id="Phobius"/>
    </source>
</evidence>
<feature type="transmembrane region" description="Helical" evidence="1">
    <location>
        <begin position="6"/>
        <end position="23"/>
    </location>
</feature>
<gene>
    <name evidence="2" type="ORF">J2S17_005072</name>
</gene>
<keyword evidence="3" id="KW-1185">Reference proteome</keyword>
<proteinExistence type="predicted"/>
<dbReference type="RefSeq" id="WP_307478892.1">
    <property type="nucleotide sequence ID" value="NZ_JAUSUB010000034.1"/>
</dbReference>
<reference evidence="2 3" key="1">
    <citation type="submission" date="2023-07" db="EMBL/GenBank/DDBJ databases">
        <title>Genomic Encyclopedia of Type Strains, Phase IV (KMG-IV): sequencing the most valuable type-strain genomes for metagenomic binning, comparative biology and taxonomic classification.</title>
        <authorList>
            <person name="Goeker M."/>
        </authorList>
    </citation>
    <scope>NUCLEOTIDE SEQUENCE [LARGE SCALE GENOMIC DNA]</scope>
    <source>
        <strain evidence="2 3">DSM 23494</strain>
    </source>
</reference>
<comment type="caution">
    <text evidence="2">The sequence shown here is derived from an EMBL/GenBank/DDBJ whole genome shotgun (WGS) entry which is preliminary data.</text>
</comment>
<evidence type="ECO:0000313" key="3">
    <source>
        <dbReference type="Proteomes" id="UP001238088"/>
    </source>
</evidence>